<gene>
    <name evidence="4" type="ORF">UFOPK4098_01049</name>
    <name evidence="5" type="ORF">UFOPK4347_00409</name>
</gene>
<dbReference type="NCBIfam" id="TIGR01076">
    <property type="entry name" value="sortase_fam"/>
    <property type="match status" value="1"/>
</dbReference>
<protein>
    <submittedName>
        <fullName evidence="4">Unannotated protein</fullName>
    </submittedName>
</protein>
<feature type="compositionally biased region" description="Low complexity" evidence="2">
    <location>
        <begin position="206"/>
        <end position="225"/>
    </location>
</feature>
<dbReference type="InterPro" id="IPR005754">
    <property type="entry name" value="Sortase"/>
</dbReference>
<dbReference type="InterPro" id="IPR042003">
    <property type="entry name" value="Sortase_E"/>
</dbReference>
<feature type="transmembrane region" description="Helical" evidence="3">
    <location>
        <begin position="247"/>
        <end position="269"/>
    </location>
</feature>
<evidence type="ECO:0000256" key="3">
    <source>
        <dbReference type="SAM" id="Phobius"/>
    </source>
</evidence>
<sequence length="319" mass="34505">MNLKTARVVGFIGKTFITTGLLLLGLVVYQLWGTGIETRRTQSALRQEFNRIIATTTPGSATTEPSRKAGTSAFLPVTDALALIEIPSINISKIVVEGITPKDLRRGPGHFPKTPLPGEMGNSAIAAHRTSYDAPFGNLNTIALDDVIYITTPKGKFAYTVIDVSVVDPDKTSILANTPQVATLTLITCHPRFSTSQRLVVRAELSSTTPTTTPSSNAMPTTTTPQVVETDPPEVTSEVSANDFGRWFSDTSAIFPTLFCSALLIALAASRKCLRRRISVHITSRRVASIATYALLSIPFLVTLFFFYRYVNLLLPAGA</sequence>
<evidence type="ECO:0000256" key="2">
    <source>
        <dbReference type="SAM" id="MobiDB-lite"/>
    </source>
</evidence>
<dbReference type="EMBL" id="CAFBPN010000058">
    <property type="protein sequence ID" value="CAB5024454.1"/>
    <property type="molecule type" value="Genomic_DNA"/>
</dbReference>
<feature type="transmembrane region" description="Helical" evidence="3">
    <location>
        <begin position="12"/>
        <end position="32"/>
    </location>
</feature>
<name>A0A6J7R6V0_9ZZZZ</name>
<keyword evidence="3" id="KW-0812">Transmembrane</keyword>
<organism evidence="4">
    <name type="scientific">freshwater metagenome</name>
    <dbReference type="NCBI Taxonomy" id="449393"/>
    <lineage>
        <taxon>unclassified sequences</taxon>
        <taxon>metagenomes</taxon>
        <taxon>ecological metagenomes</taxon>
    </lineage>
</organism>
<evidence type="ECO:0000313" key="4">
    <source>
        <dbReference type="EMBL" id="CAB5024454.1"/>
    </source>
</evidence>
<dbReference type="CDD" id="cd05830">
    <property type="entry name" value="Sortase_E"/>
    <property type="match status" value="1"/>
</dbReference>
<dbReference type="AlphaFoldDB" id="A0A6J7R6V0"/>
<dbReference type="Gene3D" id="2.40.260.10">
    <property type="entry name" value="Sortase"/>
    <property type="match status" value="1"/>
</dbReference>
<accession>A0A6J7R6V0</accession>
<dbReference type="GO" id="GO:0016787">
    <property type="term" value="F:hydrolase activity"/>
    <property type="evidence" value="ECO:0007669"/>
    <property type="project" value="UniProtKB-KW"/>
</dbReference>
<dbReference type="InterPro" id="IPR023365">
    <property type="entry name" value="Sortase_dom-sf"/>
</dbReference>
<keyword evidence="1" id="KW-0378">Hydrolase</keyword>
<feature type="transmembrane region" description="Helical" evidence="3">
    <location>
        <begin position="290"/>
        <end position="311"/>
    </location>
</feature>
<evidence type="ECO:0000313" key="5">
    <source>
        <dbReference type="EMBL" id="CAB5061715.1"/>
    </source>
</evidence>
<evidence type="ECO:0000256" key="1">
    <source>
        <dbReference type="ARBA" id="ARBA00022801"/>
    </source>
</evidence>
<dbReference type="SUPFAM" id="SSF63817">
    <property type="entry name" value="Sortase"/>
    <property type="match status" value="1"/>
</dbReference>
<reference evidence="4" key="1">
    <citation type="submission" date="2020-05" db="EMBL/GenBank/DDBJ databases">
        <authorList>
            <person name="Chiriac C."/>
            <person name="Salcher M."/>
            <person name="Ghai R."/>
            <person name="Kavagutti S V."/>
        </authorList>
    </citation>
    <scope>NUCLEOTIDE SEQUENCE</scope>
</reference>
<proteinExistence type="predicted"/>
<keyword evidence="3" id="KW-0472">Membrane</keyword>
<feature type="region of interest" description="Disordered" evidence="2">
    <location>
        <begin position="205"/>
        <end position="230"/>
    </location>
</feature>
<dbReference type="EMBL" id="CAFBQU010000006">
    <property type="protein sequence ID" value="CAB5061715.1"/>
    <property type="molecule type" value="Genomic_DNA"/>
</dbReference>
<dbReference type="Pfam" id="PF04203">
    <property type="entry name" value="Sortase"/>
    <property type="match status" value="1"/>
</dbReference>
<keyword evidence="3" id="KW-1133">Transmembrane helix</keyword>